<dbReference type="Gene3D" id="1.10.3110.10">
    <property type="entry name" value="protoporphyrinogen ix oxidase, domain 3"/>
    <property type="match status" value="1"/>
</dbReference>
<proteinExistence type="predicted"/>
<dbReference type="KEGG" id="tfl:RPIT_04725"/>
<name>A0A1Q2CDM8_9ACTN</name>
<dbReference type="AlphaFoldDB" id="A0A1Q2CDM8"/>
<evidence type="ECO:0000313" key="1">
    <source>
        <dbReference type="EMBL" id="AQP44206.1"/>
    </source>
</evidence>
<dbReference type="GO" id="GO:0016491">
    <property type="term" value="F:oxidoreductase activity"/>
    <property type="evidence" value="ECO:0007669"/>
    <property type="project" value="InterPro"/>
</dbReference>
<dbReference type="STRING" id="1610493.RPIT_04725"/>
<dbReference type="InterPro" id="IPR036188">
    <property type="entry name" value="FAD/NAD-bd_sf"/>
</dbReference>
<dbReference type="Proteomes" id="UP000188324">
    <property type="component" value="Chromosome"/>
</dbReference>
<gene>
    <name evidence="1" type="ORF">RPIT_04725</name>
</gene>
<dbReference type="PANTHER" id="PTHR42923">
    <property type="entry name" value="PROTOPORPHYRINOGEN OXIDASE"/>
    <property type="match status" value="1"/>
</dbReference>
<dbReference type="Pfam" id="PF01593">
    <property type="entry name" value="Amino_oxidase"/>
    <property type="match status" value="1"/>
</dbReference>
<dbReference type="InterPro" id="IPR002937">
    <property type="entry name" value="Amino_oxidase"/>
</dbReference>
<reference evidence="1 2" key="1">
    <citation type="journal article" date="2016" name="Int. J. Syst. Evol. Microbiol.">
        <title>Tessaracoccus flavus sp. nov., isolated from the drainage system of a lindane-producing factory.</title>
        <authorList>
            <person name="Kumari R."/>
            <person name="Singh P."/>
            <person name="Schumann P."/>
            <person name="Lal R."/>
        </authorList>
    </citation>
    <scope>NUCLEOTIDE SEQUENCE [LARGE SCALE GENOMIC DNA]</scope>
    <source>
        <strain evidence="1 2">RP1T</strain>
    </source>
</reference>
<dbReference type="OrthoDB" id="4496419at2"/>
<accession>A0A1Q2CDM8</accession>
<dbReference type="InterPro" id="IPR050464">
    <property type="entry name" value="Zeta_carotene_desat/Oxidored"/>
</dbReference>
<dbReference type="Gene3D" id="3.90.660.20">
    <property type="entry name" value="Protoporphyrinogen oxidase, mitochondrial, domain 2"/>
    <property type="match status" value="1"/>
</dbReference>
<dbReference type="PANTHER" id="PTHR42923:SF3">
    <property type="entry name" value="PROTOPORPHYRINOGEN OXIDASE"/>
    <property type="match status" value="1"/>
</dbReference>
<dbReference type="EMBL" id="CP019605">
    <property type="protein sequence ID" value="AQP44206.1"/>
    <property type="molecule type" value="Genomic_DNA"/>
</dbReference>
<dbReference type="RefSeq" id="WP_077341131.1">
    <property type="nucleotide sequence ID" value="NZ_CP019605.1"/>
</dbReference>
<dbReference type="Gene3D" id="3.50.50.60">
    <property type="entry name" value="FAD/NAD(P)-binding domain"/>
    <property type="match status" value="1"/>
</dbReference>
<protein>
    <submittedName>
        <fullName evidence="1">Uncharacterized protein</fullName>
    </submittedName>
</protein>
<organism evidence="1 2">
    <name type="scientific">Tessaracoccus flavus</name>
    <dbReference type="NCBI Taxonomy" id="1610493"/>
    <lineage>
        <taxon>Bacteria</taxon>
        <taxon>Bacillati</taxon>
        <taxon>Actinomycetota</taxon>
        <taxon>Actinomycetes</taxon>
        <taxon>Propionibacteriales</taxon>
        <taxon>Propionibacteriaceae</taxon>
        <taxon>Tessaracoccus</taxon>
    </lineage>
</organism>
<keyword evidence="2" id="KW-1185">Reference proteome</keyword>
<evidence type="ECO:0000313" key="2">
    <source>
        <dbReference type="Proteomes" id="UP000188324"/>
    </source>
</evidence>
<dbReference type="SUPFAM" id="SSF51905">
    <property type="entry name" value="FAD/NAD(P)-binding domain"/>
    <property type="match status" value="1"/>
</dbReference>
<sequence>MTAIVVGGGLAGLVAGYRLAKAGRRVTVMEATTRLGGMIHPVEVGGVRVDAGAEAYAIRGGAARALCEELGLELAAPAGQPHLWWPRGTWPMAEGVLGIPASLDDPALGALDPDELETLTRDGELPASVGADASTVGELVRARLGDGAVRRLVAPVAHGVYALDPDRMPLNAFAPGLLAALAEHGSLLAAVASMRHPGRAAVEQPVGGMYTLIDTLAERIVDLGGEVRTASPIVAVAHAGPDFVVGLPGGEKLRADRLVLATPGAAAVSLLGRLAVDVAAPPIKKARQAVLAVEHPGLADGPVGSGLLVGESDPSIGAKALTHYSLKWPWARRGDQEIFRLSYPENHVPSRTDVMADASRFLGVELRDAQITGFAAVTWDAMPGRLDAPVREFVLDTVAKAGIDVVGAWLDGNGITAVVAGCDRVTG</sequence>